<dbReference type="Gene3D" id="3.30.70.1170">
    <property type="entry name" value="Sun protein, domain 3"/>
    <property type="match status" value="1"/>
</dbReference>
<keyword evidence="3 7" id="KW-0489">Methyltransferase</keyword>
<dbReference type="GO" id="GO:0001510">
    <property type="term" value="P:RNA methylation"/>
    <property type="evidence" value="ECO:0007669"/>
    <property type="project" value="InterPro"/>
</dbReference>
<dbReference type="GO" id="GO:0006396">
    <property type="term" value="P:RNA processing"/>
    <property type="evidence" value="ECO:0007669"/>
    <property type="project" value="InterPro"/>
</dbReference>
<feature type="active site" description="Nucleophile" evidence="7">
    <location>
        <position position="233"/>
    </location>
</feature>
<evidence type="ECO:0000256" key="1">
    <source>
        <dbReference type="ARBA" id="ARBA00007494"/>
    </source>
</evidence>
<dbReference type="InterPro" id="IPR001678">
    <property type="entry name" value="MeTrfase_RsmB-F_NOP2_dom"/>
</dbReference>
<dbReference type="CDD" id="cd02440">
    <property type="entry name" value="AdoMet_MTases"/>
    <property type="match status" value="1"/>
</dbReference>
<dbReference type="InterPro" id="IPR011023">
    <property type="entry name" value="Nop2p"/>
</dbReference>
<accession>A0A9D2FRT2</accession>
<dbReference type="Pfam" id="PF17125">
    <property type="entry name" value="Methyltr_RsmF_N"/>
    <property type="match status" value="1"/>
</dbReference>
<dbReference type="GO" id="GO:0003723">
    <property type="term" value="F:RNA binding"/>
    <property type="evidence" value="ECO:0007669"/>
    <property type="project" value="UniProtKB-UniRule"/>
</dbReference>
<dbReference type="Pfam" id="PF13636">
    <property type="entry name" value="Methyltranf_PUA"/>
    <property type="match status" value="1"/>
</dbReference>
<dbReference type="InterPro" id="IPR027391">
    <property type="entry name" value="Nol1_Nop2_Fmu_2"/>
</dbReference>
<dbReference type="PROSITE" id="PS51686">
    <property type="entry name" value="SAM_MT_RSMB_NOP"/>
    <property type="match status" value="1"/>
</dbReference>
<gene>
    <name evidence="9" type="ORF">H9809_07915</name>
</gene>
<keyword evidence="5 7" id="KW-0949">S-adenosyl-L-methionine</keyword>
<comment type="similarity">
    <text evidence="1 7">Belongs to the class I-like SAM-binding methyltransferase superfamily. RsmB/NOP family.</text>
</comment>
<dbReference type="InterPro" id="IPR031340">
    <property type="entry name" value="RsmF_methylt_CI"/>
</dbReference>
<dbReference type="Pfam" id="PF01189">
    <property type="entry name" value="Methyltr_RsmB-F"/>
    <property type="match status" value="1"/>
</dbReference>
<dbReference type="InterPro" id="IPR018314">
    <property type="entry name" value="RsmB/NOL1/NOP2-like_CS"/>
</dbReference>
<reference evidence="9" key="2">
    <citation type="submission" date="2021-04" db="EMBL/GenBank/DDBJ databases">
        <authorList>
            <person name="Gilroy R."/>
        </authorList>
    </citation>
    <scope>NUCLEOTIDE SEQUENCE</scope>
    <source>
        <strain evidence="9">1068</strain>
    </source>
</reference>
<dbReference type="CDD" id="cd21147">
    <property type="entry name" value="RsmF_methylt_CTD1"/>
    <property type="match status" value="1"/>
</dbReference>
<evidence type="ECO:0000313" key="9">
    <source>
        <dbReference type="EMBL" id="HIZ65808.1"/>
    </source>
</evidence>
<dbReference type="InterPro" id="IPR049560">
    <property type="entry name" value="MeTrfase_RsmB-F_NOP2_cat"/>
</dbReference>
<dbReference type="Proteomes" id="UP000824056">
    <property type="component" value="Unassembled WGS sequence"/>
</dbReference>
<evidence type="ECO:0000256" key="6">
    <source>
        <dbReference type="ARBA" id="ARBA00022884"/>
    </source>
</evidence>
<protein>
    <submittedName>
        <fullName evidence="9">RsmF rRNA methyltransferase first C-terminal domain-containing protein</fullName>
    </submittedName>
</protein>
<dbReference type="AlphaFoldDB" id="A0A9D2FRT2"/>
<feature type="binding site" evidence="7">
    <location>
        <position position="135"/>
    </location>
    <ligand>
        <name>S-adenosyl-L-methionine</name>
        <dbReference type="ChEBI" id="CHEBI:59789"/>
    </ligand>
</feature>
<proteinExistence type="inferred from homology"/>
<evidence type="ECO:0000256" key="5">
    <source>
        <dbReference type="ARBA" id="ARBA00022691"/>
    </source>
</evidence>
<comment type="caution">
    <text evidence="7">Lacks conserved residue(s) required for the propagation of feature annotation.</text>
</comment>
<dbReference type="NCBIfam" id="TIGR00446">
    <property type="entry name" value="nop2p"/>
    <property type="match status" value="1"/>
</dbReference>
<evidence type="ECO:0000256" key="2">
    <source>
        <dbReference type="ARBA" id="ARBA00022490"/>
    </source>
</evidence>
<reference evidence="9" key="1">
    <citation type="journal article" date="2021" name="PeerJ">
        <title>Extensive microbial diversity within the chicken gut microbiome revealed by metagenomics and culture.</title>
        <authorList>
            <person name="Gilroy R."/>
            <person name="Ravi A."/>
            <person name="Getino M."/>
            <person name="Pursley I."/>
            <person name="Horton D.L."/>
            <person name="Alikhan N.F."/>
            <person name="Baker D."/>
            <person name="Gharbi K."/>
            <person name="Hall N."/>
            <person name="Watson M."/>
            <person name="Adriaenssens E.M."/>
            <person name="Foster-Nyarko E."/>
            <person name="Jarju S."/>
            <person name="Secka A."/>
            <person name="Antonio M."/>
            <person name="Oren A."/>
            <person name="Chaudhuri R.R."/>
            <person name="La Ragione R."/>
            <person name="Hildebrand F."/>
            <person name="Pallen M.J."/>
        </authorList>
    </citation>
    <scope>NUCLEOTIDE SEQUENCE</scope>
    <source>
        <strain evidence="9">1068</strain>
    </source>
</reference>
<name>A0A9D2FRT2_9FIRM</name>
<feature type="binding site" evidence="7">
    <location>
        <position position="180"/>
    </location>
    <ligand>
        <name>S-adenosyl-L-methionine</name>
        <dbReference type="ChEBI" id="CHEBI:59789"/>
    </ligand>
</feature>
<sequence length="462" mass="51745">MSQYLPSDFLSRMKDMLGEEYPSFLKSYHTPPMLGLRVNTKKISTEEFLKISPFSLTPVPWVENGFFYEAGTQPSRHPYYSGGLYYLQEPSAMTPASRLPLQPGDCVLDLCAAPGGKATELGARLQGKGLLVANDISASRARALLRNLELCGIENALVTNETPVRLAGFFPEFFDKILVDAPCSGEGMFRKDSDVAKAWDKDKPAYFAKLQREILDRAVSMLKPGGMLLYSTCTFSAEENEGSISYLLENFPEMKLTDLEWYPGFSSGRPEWGNQDPALKKCARIFPHKMEGEGHFLALLKKEGEPVSGLDLPPTIRKTEKSTRKLLESFFSSVLTPYDPQRIEVRGQNVYYLPELDTGILKGIKFLRNGLFLGELKKNRFEPAQPLAMNLHADSYASVLRLSPDDQRLSRYLRGETLVLSEEEIQGLSGWSLVCAGDFPLGFGKLTGNLMKNKYPAGWRRQ</sequence>
<dbReference type="PRINTS" id="PR02008">
    <property type="entry name" value="RCMTFAMILY"/>
</dbReference>
<dbReference type="EMBL" id="DXBG01000180">
    <property type="protein sequence ID" value="HIZ65808.1"/>
    <property type="molecule type" value="Genomic_DNA"/>
</dbReference>
<comment type="caution">
    <text evidence="9">The sequence shown here is derived from an EMBL/GenBank/DDBJ whole genome shotgun (WGS) entry which is preliminary data.</text>
</comment>
<dbReference type="GO" id="GO:0008173">
    <property type="term" value="F:RNA methyltransferase activity"/>
    <property type="evidence" value="ECO:0007669"/>
    <property type="project" value="InterPro"/>
</dbReference>
<evidence type="ECO:0000256" key="3">
    <source>
        <dbReference type="ARBA" id="ARBA00022603"/>
    </source>
</evidence>
<dbReference type="Gene3D" id="3.40.50.150">
    <property type="entry name" value="Vaccinia Virus protein VP39"/>
    <property type="match status" value="1"/>
</dbReference>
<keyword evidence="6 7" id="KW-0694">RNA-binding</keyword>
<dbReference type="PROSITE" id="PS01153">
    <property type="entry name" value="NOL1_NOP2_SUN"/>
    <property type="match status" value="1"/>
</dbReference>
<feature type="domain" description="SAM-dependent MTase RsmB/NOP-type" evidence="8">
    <location>
        <begin position="24"/>
        <end position="303"/>
    </location>
</feature>
<feature type="binding site" evidence="7">
    <location>
        <begin position="111"/>
        <end position="117"/>
    </location>
    <ligand>
        <name>S-adenosyl-L-methionine</name>
        <dbReference type="ChEBI" id="CHEBI:59789"/>
    </ligand>
</feature>
<dbReference type="InterPro" id="IPR023267">
    <property type="entry name" value="RCMT"/>
</dbReference>
<organism evidence="9 10">
    <name type="scientific">Candidatus Blautia pullicola</name>
    <dbReference type="NCBI Taxonomy" id="2838498"/>
    <lineage>
        <taxon>Bacteria</taxon>
        <taxon>Bacillati</taxon>
        <taxon>Bacillota</taxon>
        <taxon>Clostridia</taxon>
        <taxon>Lachnospirales</taxon>
        <taxon>Lachnospiraceae</taxon>
        <taxon>Blautia</taxon>
    </lineage>
</organism>
<dbReference type="InterPro" id="IPR029063">
    <property type="entry name" value="SAM-dependent_MTases_sf"/>
</dbReference>
<keyword evidence="2" id="KW-0963">Cytoplasm</keyword>
<dbReference type="InterPro" id="IPR031341">
    <property type="entry name" value="Methyltr_RsmF_N"/>
</dbReference>
<dbReference type="Gene3D" id="2.30.130.60">
    <property type="match status" value="1"/>
</dbReference>
<evidence type="ECO:0000259" key="8">
    <source>
        <dbReference type="PROSITE" id="PS51686"/>
    </source>
</evidence>
<dbReference type="SUPFAM" id="SSF53335">
    <property type="entry name" value="S-adenosyl-L-methionine-dependent methyltransferases"/>
    <property type="match status" value="1"/>
</dbReference>
<dbReference type="PANTHER" id="PTHR22807">
    <property type="entry name" value="NOP2 YEAST -RELATED NOL1/NOP2/FMU SUN DOMAIN-CONTAINING"/>
    <property type="match status" value="1"/>
</dbReference>
<dbReference type="GO" id="GO:0008757">
    <property type="term" value="F:S-adenosylmethionine-dependent methyltransferase activity"/>
    <property type="evidence" value="ECO:0007669"/>
    <property type="project" value="InterPro"/>
</dbReference>
<dbReference type="PANTHER" id="PTHR22807:SF30">
    <property type="entry name" value="28S RRNA (CYTOSINE(4447)-C(5))-METHYLTRANSFERASE-RELATED"/>
    <property type="match status" value="1"/>
</dbReference>
<keyword evidence="4 7" id="KW-0808">Transferase</keyword>
<evidence type="ECO:0000256" key="7">
    <source>
        <dbReference type="PROSITE-ProRule" id="PRU01023"/>
    </source>
</evidence>
<dbReference type="Pfam" id="PF17126">
    <property type="entry name" value="RsmF_methylt_CI"/>
    <property type="match status" value="1"/>
</dbReference>
<evidence type="ECO:0000313" key="10">
    <source>
        <dbReference type="Proteomes" id="UP000824056"/>
    </source>
</evidence>
<evidence type="ECO:0000256" key="4">
    <source>
        <dbReference type="ARBA" id="ARBA00022679"/>
    </source>
</evidence>